<sequence>MARNTKKQKSQPPVAGLEADASSSHKAPAPSQLLSRLPVELQLRILSHLPAKQIHSCRRIDRHFHDMIDLKENHGLLIGPSIAASMERFDTFVKRYCEFPLESRDGGPELFLDAVTDYIEVCGIRAVDWVEKIDGFMEFLVQRSNDEFSNGGPFAGRLAWQLGFDFSELCNYSVGFFQYRMQNVLDQIYGEKVEIIIDRMRAFLQEHTRHPVEYVPKYPITGPHAPLVPGIPMLARAPEMPRVGRAVGVPVLPRSSPFTYFAASIWAQDRILDARDDEEVVEGVERAVLLEEMFIACI</sequence>
<dbReference type="PROSITE" id="PS50181">
    <property type="entry name" value="FBOX"/>
    <property type="match status" value="1"/>
</dbReference>
<dbReference type="Pfam" id="PF12937">
    <property type="entry name" value="F-box-like"/>
    <property type="match status" value="1"/>
</dbReference>
<comment type="caution">
    <text evidence="3">The sequence shown here is derived from an EMBL/GenBank/DDBJ whole genome shotgun (WGS) entry which is preliminary data.</text>
</comment>
<proteinExistence type="predicted"/>
<evidence type="ECO:0000313" key="3">
    <source>
        <dbReference type="EMBL" id="PPJ52715.1"/>
    </source>
</evidence>
<protein>
    <recommendedName>
        <fullName evidence="2">F-box domain-containing protein</fullName>
    </recommendedName>
</protein>
<dbReference type="AlphaFoldDB" id="A0A2S6BZ16"/>
<evidence type="ECO:0000259" key="2">
    <source>
        <dbReference type="PROSITE" id="PS50181"/>
    </source>
</evidence>
<feature type="region of interest" description="Disordered" evidence="1">
    <location>
        <begin position="1"/>
        <end position="29"/>
    </location>
</feature>
<organism evidence="3 4">
    <name type="scientific">Cercospora berteroae</name>
    <dbReference type="NCBI Taxonomy" id="357750"/>
    <lineage>
        <taxon>Eukaryota</taxon>
        <taxon>Fungi</taxon>
        <taxon>Dikarya</taxon>
        <taxon>Ascomycota</taxon>
        <taxon>Pezizomycotina</taxon>
        <taxon>Dothideomycetes</taxon>
        <taxon>Dothideomycetidae</taxon>
        <taxon>Mycosphaerellales</taxon>
        <taxon>Mycosphaerellaceae</taxon>
        <taxon>Cercospora</taxon>
    </lineage>
</organism>
<name>A0A2S6BZ16_9PEZI</name>
<dbReference type="Gene3D" id="1.20.1280.50">
    <property type="match status" value="1"/>
</dbReference>
<dbReference type="SUPFAM" id="SSF81383">
    <property type="entry name" value="F-box domain"/>
    <property type="match status" value="1"/>
</dbReference>
<evidence type="ECO:0000313" key="4">
    <source>
        <dbReference type="Proteomes" id="UP000237631"/>
    </source>
</evidence>
<keyword evidence="4" id="KW-1185">Reference proteome</keyword>
<dbReference type="OrthoDB" id="3640036at2759"/>
<reference evidence="4" key="1">
    <citation type="journal article" date="2017" name="bioRxiv">
        <title>Conservation of a gene cluster reveals novel cercosporin biosynthetic mechanisms and extends production to the genus Colletotrichum.</title>
        <authorList>
            <person name="de Jonge R."/>
            <person name="Ebert M.K."/>
            <person name="Huitt-Roehl C.R."/>
            <person name="Pal P."/>
            <person name="Suttle J.C."/>
            <person name="Spanner R.E."/>
            <person name="Neubauer J.D."/>
            <person name="Jurick W.M.II."/>
            <person name="Stott K.A."/>
            <person name="Secor G.A."/>
            <person name="Thomma B.P.H.J."/>
            <person name="Van de Peer Y."/>
            <person name="Townsend C.A."/>
            <person name="Bolton M.D."/>
        </authorList>
    </citation>
    <scope>NUCLEOTIDE SEQUENCE [LARGE SCALE GENOMIC DNA]</scope>
    <source>
        <strain evidence="4">CBS538.71</strain>
    </source>
</reference>
<dbReference type="InterPro" id="IPR036047">
    <property type="entry name" value="F-box-like_dom_sf"/>
</dbReference>
<accession>A0A2S6BZ16</accession>
<gene>
    <name evidence="3" type="ORF">CBER1_10796</name>
</gene>
<dbReference type="CDD" id="cd09917">
    <property type="entry name" value="F-box_SF"/>
    <property type="match status" value="1"/>
</dbReference>
<dbReference type="Proteomes" id="UP000237631">
    <property type="component" value="Unassembled WGS sequence"/>
</dbReference>
<evidence type="ECO:0000256" key="1">
    <source>
        <dbReference type="SAM" id="MobiDB-lite"/>
    </source>
</evidence>
<dbReference type="EMBL" id="PNEN01001670">
    <property type="protein sequence ID" value="PPJ52715.1"/>
    <property type="molecule type" value="Genomic_DNA"/>
</dbReference>
<feature type="domain" description="F-box" evidence="2">
    <location>
        <begin position="31"/>
        <end position="69"/>
    </location>
</feature>
<dbReference type="InterPro" id="IPR001810">
    <property type="entry name" value="F-box_dom"/>
</dbReference>